<dbReference type="Proteomes" id="UP001500392">
    <property type="component" value="Unassembled WGS sequence"/>
</dbReference>
<dbReference type="RefSeq" id="WP_344939243.1">
    <property type="nucleotide sequence ID" value="NZ_BAABDM010000017.1"/>
</dbReference>
<keyword evidence="3" id="KW-1185">Reference proteome</keyword>
<evidence type="ECO:0000256" key="1">
    <source>
        <dbReference type="SAM" id="SignalP"/>
    </source>
</evidence>
<protein>
    <recommendedName>
        <fullName evidence="4">TonB-dependent receptor</fullName>
    </recommendedName>
</protein>
<keyword evidence="1" id="KW-0732">Signal</keyword>
<feature type="signal peptide" evidence="1">
    <location>
        <begin position="1"/>
        <end position="29"/>
    </location>
</feature>
<evidence type="ECO:0000313" key="2">
    <source>
        <dbReference type="EMBL" id="GAA4107176.1"/>
    </source>
</evidence>
<gene>
    <name evidence="2" type="ORF">GCM10022414_38070</name>
</gene>
<evidence type="ECO:0008006" key="4">
    <source>
        <dbReference type="Google" id="ProtNLM"/>
    </source>
</evidence>
<evidence type="ECO:0000313" key="3">
    <source>
        <dbReference type="Proteomes" id="UP001500392"/>
    </source>
</evidence>
<sequence>MFSNRGVKSVSVMMLAVAAVFLSPVSAMADEPAQLIEEVTVVGAVRGSASLTIADIDVAGDENLEEMPAIYE</sequence>
<name>A0ABP7X8Z7_9GAMM</name>
<accession>A0ABP7X8Z7</accession>
<proteinExistence type="predicted"/>
<comment type="caution">
    <text evidence="2">The sequence shown here is derived from an EMBL/GenBank/DDBJ whole genome shotgun (WGS) entry which is preliminary data.</text>
</comment>
<reference evidence="3" key="1">
    <citation type="journal article" date="2019" name="Int. J. Syst. Evol. Microbiol.">
        <title>The Global Catalogue of Microorganisms (GCM) 10K type strain sequencing project: providing services to taxonomists for standard genome sequencing and annotation.</title>
        <authorList>
            <consortium name="The Broad Institute Genomics Platform"/>
            <consortium name="The Broad Institute Genome Sequencing Center for Infectious Disease"/>
            <person name="Wu L."/>
            <person name="Ma J."/>
        </authorList>
    </citation>
    <scope>NUCLEOTIDE SEQUENCE [LARGE SCALE GENOMIC DNA]</scope>
    <source>
        <strain evidence="3">JCM 17304</strain>
    </source>
</reference>
<feature type="chain" id="PRO_5046771412" description="TonB-dependent receptor" evidence="1">
    <location>
        <begin position="30"/>
        <end position="72"/>
    </location>
</feature>
<organism evidence="2 3">
    <name type="scientific">Zhongshania borealis</name>
    <dbReference type="NCBI Taxonomy" id="889488"/>
    <lineage>
        <taxon>Bacteria</taxon>
        <taxon>Pseudomonadati</taxon>
        <taxon>Pseudomonadota</taxon>
        <taxon>Gammaproteobacteria</taxon>
        <taxon>Cellvibrionales</taxon>
        <taxon>Spongiibacteraceae</taxon>
        <taxon>Zhongshania</taxon>
    </lineage>
</organism>
<dbReference type="EMBL" id="BAABDM010000017">
    <property type="protein sequence ID" value="GAA4107176.1"/>
    <property type="molecule type" value="Genomic_DNA"/>
</dbReference>